<keyword evidence="3" id="KW-1185">Reference proteome</keyword>
<dbReference type="RefSeq" id="XP_018711684.1">
    <property type="nucleotide sequence ID" value="XM_018854074.1"/>
</dbReference>
<feature type="region of interest" description="Disordered" evidence="1">
    <location>
        <begin position="1"/>
        <end position="68"/>
    </location>
</feature>
<name>A0A1A0HAM1_9ASCO</name>
<organism evidence="2 3">
    <name type="scientific">Metschnikowia bicuspidata var. bicuspidata NRRL YB-4993</name>
    <dbReference type="NCBI Taxonomy" id="869754"/>
    <lineage>
        <taxon>Eukaryota</taxon>
        <taxon>Fungi</taxon>
        <taxon>Dikarya</taxon>
        <taxon>Ascomycota</taxon>
        <taxon>Saccharomycotina</taxon>
        <taxon>Pichiomycetes</taxon>
        <taxon>Metschnikowiaceae</taxon>
        <taxon>Metschnikowia</taxon>
    </lineage>
</organism>
<sequence>MLHSPETSSPKQKSNWREKIWRLSSSPSGKSLQAQNSFLRTPKGSPSMPSLSFSPTLTPGSLKHKNPDSDRFLTPLDVLDLDHEINTLLDNQVGMLFGDWNIPPPPPRKTTGLNTNKPQLLPAKTISGPRIKPYFTKASRLDLNVNQETCFICKDILETKLDSEKLVPLECGDCVHGECLQTNVEILLEKSIKKGAFSRFTHKNVVERNVLPVCEGKHCELEGKKNQVCPISKDIISDLMKDVMLSVKLTTISSENENSDSSSALTFGTENRVSRYFFKDNQLLRPKSNAGRESQYSFSILNDTREFMADSSIRSYGPPFISNEETTRLLEEIKNKFIKHMLKRYSNFNLVVLVSLGSLRLVDKLQVAFGESQFTLLIVYLFSNFIVIETEGPSPKLFPLNEEHIITTPETSVIQFVTKSGEIPVLRLNSETDAIIEKWGIALSDHLLILPSDVITSSIRMSDIVEEESSTNIVPNQRNVIEFPSQRKNVFNQRAGPRISTVLSIEPKEIWSERSDNFEQELMKIGVLPMSVPCTDLYDTKPTSPLNIIKPQRETPKLLFENANSVDSDSEFDSDSDLELISEVMNKQRL</sequence>
<feature type="compositionally biased region" description="Polar residues" evidence="1">
    <location>
        <begin position="23"/>
        <end position="39"/>
    </location>
</feature>
<evidence type="ECO:0000313" key="2">
    <source>
        <dbReference type="EMBL" id="OBA21174.1"/>
    </source>
</evidence>
<proteinExistence type="predicted"/>
<dbReference type="EMBL" id="LXTC01000003">
    <property type="protein sequence ID" value="OBA21174.1"/>
    <property type="molecule type" value="Genomic_DNA"/>
</dbReference>
<dbReference type="STRING" id="869754.A0A1A0HAM1"/>
<dbReference type="Proteomes" id="UP000092555">
    <property type="component" value="Unassembled WGS sequence"/>
</dbReference>
<dbReference type="OrthoDB" id="299997at2759"/>
<evidence type="ECO:0000256" key="1">
    <source>
        <dbReference type="SAM" id="MobiDB-lite"/>
    </source>
</evidence>
<gene>
    <name evidence="2" type="ORF">METBIDRAFT_11736</name>
</gene>
<reference evidence="2 3" key="1">
    <citation type="submission" date="2016-05" db="EMBL/GenBank/DDBJ databases">
        <title>Comparative genomics of biotechnologically important yeasts.</title>
        <authorList>
            <consortium name="DOE Joint Genome Institute"/>
            <person name="Riley R."/>
            <person name="Haridas S."/>
            <person name="Wolfe K.H."/>
            <person name="Lopes M.R."/>
            <person name="Hittinger C.T."/>
            <person name="Goker M."/>
            <person name="Salamov A."/>
            <person name="Wisecaver J."/>
            <person name="Long T.M."/>
            <person name="Aerts A.L."/>
            <person name="Barry K."/>
            <person name="Choi C."/>
            <person name="Clum A."/>
            <person name="Coughlan A.Y."/>
            <person name="Deshpande S."/>
            <person name="Douglass A.P."/>
            <person name="Hanson S.J."/>
            <person name="Klenk H.-P."/>
            <person name="LaButti K."/>
            <person name="Lapidus A."/>
            <person name="Lindquist E."/>
            <person name="Lipzen A."/>
            <person name="Meier-kolthoff J.P."/>
            <person name="Ohm R.A."/>
            <person name="Otillar R.P."/>
            <person name="Pangilinan J."/>
            <person name="Peng Y."/>
            <person name="Rokas A."/>
            <person name="Rosa C.A."/>
            <person name="Scheuner C."/>
            <person name="Sibirny A.A."/>
            <person name="Slot J.C."/>
            <person name="Stielow J.B."/>
            <person name="Sun H."/>
            <person name="Kurtzman C.P."/>
            <person name="Blackwell M."/>
            <person name="Grigoriev I.V."/>
            <person name="Jeffries T.W."/>
        </authorList>
    </citation>
    <scope>NUCLEOTIDE SEQUENCE [LARGE SCALE GENOMIC DNA]</scope>
    <source>
        <strain evidence="2 3">NRRL YB-4993</strain>
    </source>
</reference>
<feature type="region of interest" description="Disordered" evidence="1">
    <location>
        <begin position="103"/>
        <end position="122"/>
    </location>
</feature>
<accession>A0A1A0HAM1</accession>
<feature type="compositionally biased region" description="Polar residues" evidence="1">
    <location>
        <begin position="1"/>
        <end position="13"/>
    </location>
</feature>
<comment type="caution">
    <text evidence="2">The sequence shown here is derived from an EMBL/GenBank/DDBJ whole genome shotgun (WGS) entry which is preliminary data.</text>
</comment>
<dbReference type="GeneID" id="30027050"/>
<dbReference type="AlphaFoldDB" id="A0A1A0HAM1"/>
<feature type="compositionally biased region" description="Polar residues" evidence="1">
    <location>
        <begin position="47"/>
        <end position="59"/>
    </location>
</feature>
<evidence type="ECO:0000313" key="3">
    <source>
        <dbReference type="Proteomes" id="UP000092555"/>
    </source>
</evidence>
<protein>
    <submittedName>
        <fullName evidence="2">Uncharacterized protein</fullName>
    </submittedName>
</protein>